<proteinExistence type="predicted"/>
<dbReference type="Proteomes" id="UP001176940">
    <property type="component" value="Unassembled WGS sequence"/>
</dbReference>
<name>A0ABN9LTW0_9NEOB</name>
<dbReference type="EMBL" id="CAUEEQ010030333">
    <property type="protein sequence ID" value="CAJ0949563.1"/>
    <property type="molecule type" value="Genomic_DNA"/>
</dbReference>
<evidence type="ECO:0000313" key="1">
    <source>
        <dbReference type="EMBL" id="CAJ0949563.1"/>
    </source>
</evidence>
<sequence length="15" mass="1712">MGYDHFLFLGKSPLS</sequence>
<reference evidence="1" key="1">
    <citation type="submission" date="2023-07" db="EMBL/GenBank/DDBJ databases">
        <authorList>
            <person name="Stuckert A."/>
        </authorList>
    </citation>
    <scope>NUCLEOTIDE SEQUENCE</scope>
</reference>
<keyword evidence="2" id="KW-1185">Reference proteome</keyword>
<accession>A0ABN9LTW0</accession>
<evidence type="ECO:0000313" key="2">
    <source>
        <dbReference type="Proteomes" id="UP001176940"/>
    </source>
</evidence>
<protein>
    <submittedName>
        <fullName evidence="1">Uncharacterized protein</fullName>
    </submittedName>
</protein>
<gene>
    <name evidence="1" type="ORF">RIMI_LOCUS12652259</name>
</gene>
<organism evidence="1 2">
    <name type="scientific">Ranitomeya imitator</name>
    <name type="common">mimic poison frog</name>
    <dbReference type="NCBI Taxonomy" id="111125"/>
    <lineage>
        <taxon>Eukaryota</taxon>
        <taxon>Metazoa</taxon>
        <taxon>Chordata</taxon>
        <taxon>Craniata</taxon>
        <taxon>Vertebrata</taxon>
        <taxon>Euteleostomi</taxon>
        <taxon>Amphibia</taxon>
        <taxon>Batrachia</taxon>
        <taxon>Anura</taxon>
        <taxon>Neobatrachia</taxon>
        <taxon>Hyloidea</taxon>
        <taxon>Dendrobatidae</taxon>
        <taxon>Dendrobatinae</taxon>
        <taxon>Ranitomeya</taxon>
    </lineage>
</organism>
<comment type="caution">
    <text evidence="1">The sequence shown here is derived from an EMBL/GenBank/DDBJ whole genome shotgun (WGS) entry which is preliminary data.</text>
</comment>